<keyword evidence="2" id="KW-1185">Reference proteome</keyword>
<dbReference type="EMBL" id="UZAK01002450">
    <property type="protein sequence ID" value="VDO74967.1"/>
    <property type="molecule type" value="Genomic_DNA"/>
</dbReference>
<dbReference type="Proteomes" id="UP000279833">
    <property type="component" value="Unassembled WGS sequence"/>
</dbReference>
<sequence>MKDSIDAQLRDLQAGFRRDRSSTDRIATLRIIVEQSIE</sequence>
<dbReference type="WBParaSite" id="SCUD_0000249901-mRNA-1">
    <property type="protein sequence ID" value="SCUD_0000249901-mRNA-1"/>
    <property type="gene ID" value="SCUD_0000249901"/>
</dbReference>
<dbReference type="AlphaFoldDB" id="A0A183JIH6"/>
<name>A0A183JIH6_9TREM</name>
<proteinExistence type="predicted"/>
<accession>A0A183JIH6</accession>
<gene>
    <name evidence="1" type="ORF">SCUD_LOCUS2500</name>
</gene>
<protein>
    <submittedName>
        <fullName evidence="3">SynN domain-containing protein</fullName>
    </submittedName>
</protein>
<organism evidence="3">
    <name type="scientific">Schistosoma curassoni</name>
    <dbReference type="NCBI Taxonomy" id="6186"/>
    <lineage>
        <taxon>Eukaryota</taxon>
        <taxon>Metazoa</taxon>
        <taxon>Spiralia</taxon>
        <taxon>Lophotrochozoa</taxon>
        <taxon>Platyhelminthes</taxon>
        <taxon>Trematoda</taxon>
        <taxon>Digenea</taxon>
        <taxon>Strigeidida</taxon>
        <taxon>Schistosomatoidea</taxon>
        <taxon>Schistosomatidae</taxon>
        <taxon>Schistosoma</taxon>
    </lineage>
</organism>
<reference evidence="1 2" key="2">
    <citation type="submission" date="2018-11" db="EMBL/GenBank/DDBJ databases">
        <authorList>
            <consortium name="Pathogen Informatics"/>
        </authorList>
    </citation>
    <scope>NUCLEOTIDE SEQUENCE [LARGE SCALE GENOMIC DNA]</scope>
    <source>
        <strain evidence="1">Dakar</strain>
        <strain evidence="2">Dakar, Senegal</strain>
    </source>
</reference>
<evidence type="ECO:0000313" key="3">
    <source>
        <dbReference type="WBParaSite" id="SCUD_0000249901-mRNA-1"/>
    </source>
</evidence>
<evidence type="ECO:0000313" key="1">
    <source>
        <dbReference type="EMBL" id="VDO74967.1"/>
    </source>
</evidence>
<reference evidence="3" key="1">
    <citation type="submission" date="2016-06" db="UniProtKB">
        <authorList>
            <consortium name="WormBaseParasite"/>
        </authorList>
    </citation>
    <scope>IDENTIFICATION</scope>
</reference>
<evidence type="ECO:0000313" key="2">
    <source>
        <dbReference type="Proteomes" id="UP000279833"/>
    </source>
</evidence>